<proteinExistence type="predicted"/>
<evidence type="ECO:0000313" key="4">
    <source>
        <dbReference type="Proteomes" id="UP000323000"/>
    </source>
</evidence>
<evidence type="ECO:0000256" key="1">
    <source>
        <dbReference type="PROSITE-ProRule" id="PRU00047"/>
    </source>
</evidence>
<keyword evidence="1" id="KW-0479">Metal-binding</keyword>
<evidence type="ECO:0000313" key="3">
    <source>
        <dbReference type="EMBL" id="TXG49095.1"/>
    </source>
</evidence>
<dbReference type="PANTHER" id="PTHR31286:SF167">
    <property type="entry name" value="OS09G0268800 PROTEIN"/>
    <property type="match status" value="1"/>
</dbReference>
<keyword evidence="1" id="KW-0862">Zinc</keyword>
<dbReference type="EMBL" id="VAHF01000012">
    <property type="protein sequence ID" value="TXG49095.1"/>
    <property type="molecule type" value="Genomic_DNA"/>
</dbReference>
<organism evidence="3 4">
    <name type="scientific">Acer yangbiense</name>
    <dbReference type="NCBI Taxonomy" id="1000413"/>
    <lineage>
        <taxon>Eukaryota</taxon>
        <taxon>Viridiplantae</taxon>
        <taxon>Streptophyta</taxon>
        <taxon>Embryophyta</taxon>
        <taxon>Tracheophyta</taxon>
        <taxon>Spermatophyta</taxon>
        <taxon>Magnoliopsida</taxon>
        <taxon>eudicotyledons</taxon>
        <taxon>Gunneridae</taxon>
        <taxon>Pentapetalae</taxon>
        <taxon>rosids</taxon>
        <taxon>malvids</taxon>
        <taxon>Sapindales</taxon>
        <taxon>Sapindaceae</taxon>
        <taxon>Hippocastanoideae</taxon>
        <taxon>Acereae</taxon>
        <taxon>Acer</taxon>
    </lineage>
</organism>
<dbReference type="Proteomes" id="UP000323000">
    <property type="component" value="Chromosome 12"/>
</dbReference>
<dbReference type="PANTHER" id="PTHR31286">
    <property type="entry name" value="GLYCINE-RICH CELL WALL STRUCTURAL PROTEIN 1.8-LIKE"/>
    <property type="match status" value="1"/>
</dbReference>
<dbReference type="Pfam" id="PF14392">
    <property type="entry name" value="zf-CCHC_4"/>
    <property type="match status" value="1"/>
</dbReference>
<dbReference type="InterPro" id="IPR025836">
    <property type="entry name" value="Zn_knuckle_CX2CX4HX4C"/>
</dbReference>
<dbReference type="GO" id="GO:0008270">
    <property type="term" value="F:zinc ion binding"/>
    <property type="evidence" value="ECO:0007669"/>
    <property type="project" value="UniProtKB-KW"/>
</dbReference>
<accession>A0A5C7GX93</accession>
<dbReference type="InterPro" id="IPR040256">
    <property type="entry name" value="At4g02000-like"/>
</dbReference>
<comment type="caution">
    <text evidence="3">The sequence shown here is derived from an EMBL/GenBank/DDBJ whole genome shotgun (WGS) entry which is preliminary data.</text>
</comment>
<name>A0A5C7GX93_9ROSI</name>
<protein>
    <recommendedName>
        <fullName evidence="2">CCHC-type domain-containing protein</fullName>
    </recommendedName>
</protein>
<keyword evidence="1" id="KW-0863">Zinc-finger</keyword>
<sequence length="284" mass="32041">MCMNMNMAKMITKMIGEVIEIPVEDRECWCKFLRVKVALDVMNPLTQGLILNMEGFGTSIRAPLRYERLPKFCYGCGRIGHSLRDCNEEATKTKVMEGGGAIFGSWLKAEKVFDKVDKVGRKQNLQKDLGQIVTSQKNSQLVVEMEGIINEVEKILVSEVEGNTKKDNEINFLIHMEFIGQIEGDCNTLGKSLIDIDRATVGLEIRVNQQMKERIIETGTMESLKLVPVATMSSSLISTSLRISQPNYSSYQNPLDLLVEELPSKLQEIVKLFQSVQEPKAKYQ</sequence>
<feature type="domain" description="CCHC-type" evidence="2">
    <location>
        <begin position="73"/>
        <end position="88"/>
    </location>
</feature>
<gene>
    <name evidence="3" type="ORF">EZV62_024970</name>
</gene>
<dbReference type="GO" id="GO:0003676">
    <property type="term" value="F:nucleic acid binding"/>
    <property type="evidence" value="ECO:0007669"/>
    <property type="project" value="InterPro"/>
</dbReference>
<evidence type="ECO:0000259" key="2">
    <source>
        <dbReference type="PROSITE" id="PS50158"/>
    </source>
</evidence>
<keyword evidence="4" id="KW-1185">Reference proteome</keyword>
<dbReference type="AlphaFoldDB" id="A0A5C7GX93"/>
<reference evidence="4" key="1">
    <citation type="journal article" date="2019" name="Gigascience">
        <title>De novo genome assembly of the endangered Acer yangbiense, a plant species with extremely small populations endemic to Yunnan Province, China.</title>
        <authorList>
            <person name="Yang J."/>
            <person name="Wariss H.M."/>
            <person name="Tao L."/>
            <person name="Zhang R."/>
            <person name="Yun Q."/>
            <person name="Hollingsworth P."/>
            <person name="Dao Z."/>
            <person name="Luo G."/>
            <person name="Guo H."/>
            <person name="Ma Y."/>
            <person name="Sun W."/>
        </authorList>
    </citation>
    <scope>NUCLEOTIDE SEQUENCE [LARGE SCALE GENOMIC DNA]</scope>
    <source>
        <strain evidence="4">cv. Malutang</strain>
    </source>
</reference>
<dbReference type="OrthoDB" id="1165906at2759"/>
<dbReference type="InterPro" id="IPR001878">
    <property type="entry name" value="Znf_CCHC"/>
</dbReference>
<dbReference type="PROSITE" id="PS50158">
    <property type="entry name" value="ZF_CCHC"/>
    <property type="match status" value="1"/>
</dbReference>